<accession>A0A1C7MV49</accession>
<evidence type="ECO:0000313" key="2">
    <source>
        <dbReference type="Proteomes" id="UP000093000"/>
    </source>
</evidence>
<evidence type="ECO:0000313" key="1">
    <source>
        <dbReference type="EMBL" id="OBZ80329.1"/>
    </source>
</evidence>
<reference evidence="1 2" key="1">
    <citation type="submission" date="2016-03" db="EMBL/GenBank/DDBJ databases">
        <title>Choanephora cucurbitarum.</title>
        <authorList>
            <person name="Min B."/>
            <person name="Park H."/>
            <person name="Park J.-H."/>
            <person name="Shin H.-D."/>
            <person name="Choi I.-G."/>
        </authorList>
    </citation>
    <scope>NUCLEOTIDE SEQUENCE [LARGE SCALE GENOMIC DNA]</scope>
    <source>
        <strain evidence="1 2">KUS-F28377</strain>
    </source>
</reference>
<protein>
    <submittedName>
        <fullName evidence="1">Uncharacterized protein</fullName>
    </submittedName>
</protein>
<gene>
    <name evidence="1" type="ORF">A0J61_11623</name>
</gene>
<dbReference type="AlphaFoldDB" id="A0A1C7MV49"/>
<proteinExistence type="predicted"/>
<organism evidence="1 2">
    <name type="scientific">Choanephora cucurbitarum</name>
    <dbReference type="NCBI Taxonomy" id="101091"/>
    <lineage>
        <taxon>Eukaryota</taxon>
        <taxon>Fungi</taxon>
        <taxon>Fungi incertae sedis</taxon>
        <taxon>Mucoromycota</taxon>
        <taxon>Mucoromycotina</taxon>
        <taxon>Mucoromycetes</taxon>
        <taxon>Mucorales</taxon>
        <taxon>Mucorineae</taxon>
        <taxon>Choanephoraceae</taxon>
        <taxon>Choanephoroideae</taxon>
        <taxon>Choanephora</taxon>
    </lineage>
</organism>
<keyword evidence="2" id="KW-1185">Reference proteome</keyword>
<dbReference type="OrthoDB" id="2265092at2759"/>
<name>A0A1C7MV49_9FUNG</name>
<sequence>MVTAVCDRVVVVQEPIIRVTSGQSITLEANGTDTSLRMNFMVSNNNFAMMYYFSRFFKLRSSHRVVGALHVSAYTFDDANRAFASIRVGVQSVAPIRKINFRGNTTGFGIADGCVLVDEENTPPNREYAKLNFIIFKYV</sequence>
<dbReference type="EMBL" id="LUGH01002270">
    <property type="protein sequence ID" value="OBZ80329.1"/>
    <property type="molecule type" value="Genomic_DNA"/>
</dbReference>
<dbReference type="InParanoid" id="A0A1C7MV49"/>
<dbReference type="STRING" id="101091.A0A1C7MV49"/>
<dbReference type="Proteomes" id="UP000093000">
    <property type="component" value="Unassembled WGS sequence"/>
</dbReference>
<comment type="caution">
    <text evidence="1">The sequence shown here is derived from an EMBL/GenBank/DDBJ whole genome shotgun (WGS) entry which is preliminary data.</text>
</comment>